<dbReference type="Pfam" id="PF03098">
    <property type="entry name" value="An_peroxidase"/>
    <property type="match status" value="1"/>
</dbReference>
<proteinExistence type="predicted"/>
<dbReference type="PANTHER" id="PTHR11475">
    <property type="entry name" value="OXIDASE/PEROXIDASE"/>
    <property type="match status" value="1"/>
</dbReference>
<sequence>MVAMMEKILLVLFVVFRLAKSFDAGDTYIDCVKTTQNPASCSAYEDVGKNYRRFDGLCNNLKFPTIGAINTPFRRVLSANYVDRRQVDTPRGFPGTNPSNIPAANKVSIAAFTPQFVNAGNAGKLSTLFTTAGQFLDHDMAISLHGKCDIKNCSSDSAFKYPCFPIKFDDDTSECTPFTRAFAECQLYPEHRRTDRQQVNTLTAFVDGSQIYGHNEARARSLRRLDGTGKLKTRSGNLLPLKRLTTPCDLLEGCSMAGDIRADENIALHSMHTVWVREHNRVVTELKQNHHNWGEEKLYQEARKIVSAEWQHVVFNEWVPRIVDLGSYGGYNSGLDPRIINAFSTAAFRFGHSLAPNAWSQLDNNFDVKFQKISLRESFFNIESINERGIEPTMFGLVGNQSNTVDDIFAFGLLRKLFVPPGEEGHMDLTALNIQRGRDHGLPTYGKWRQFCKLPAISSFRELEYHMPARVAKKFSILFNSPADIDLFAAGISENHVPGFQTGPTFKCLFWHQFSRLRDGDRYYYLNPGVFTPEQQSELKKTSMSKVLCNNLKGIVSINKDAFVQTKEKRTPCNDILEPNLSVF</sequence>
<dbReference type="PANTHER" id="PTHR11475:SF4">
    <property type="entry name" value="CHORION PEROXIDASE"/>
    <property type="match status" value="1"/>
</dbReference>
<organism evidence="7 8">
    <name type="scientific">Clytia hemisphaerica</name>
    <dbReference type="NCBI Taxonomy" id="252671"/>
    <lineage>
        <taxon>Eukaryota</taxon>
        <taxon>Metazoa</taxon>
        <taxon>Cnidaria</taxon>
        <taxon>Hydrozoa</taxon>
        <taxon>Hydroidolina</taxon>
        <taxon>Leptothecata</taxon>
        <taxon>Obeliida</taxon>
        <taxon>Clytiidae</taxon>
        <taxon>Clytia</taxon>
    </lineage>
</organism>
<reference evidence="7" key="1">
    <citation type="submission" date="2021-01" db="UniProtKB">
        <authorList>
            <consortium name="EnsemblMetazoa"/>
        </authorList>
    </citation>
    <scope>IDENTIFICATION</scope>
</reference>
<keyword evidence="2" id="KW-0964">Secreted</keyword>
<dbReference type="AlphaFoldDB" id="A0A7M5V4E4"/>
<keyword evidence="4" id="KW-0325">Glycoprotein</keyword>
<dbReference type="GO" id="GO:0020037">
    <property type="term" value="F:heme binding"/>
    <property type="evidence" value="ECO:0007669"/>
    <property type="project" value="InterPro"/>
</dbReference>
<evidence type="ECO:0000256" key="4">
    <source>
        <dbReference type="ARBA" id="ARBA00023180"/>
    </source>
</evidence>
<dbReference type="EnsemblMetazoa" id="CLYHEMT009459.5">
    <property type="protein sequence ID" value="CLYHEMP009459.5"/>
    <property type="gene ID" value="CLYHEMG009459"/>
</dbReference>
<protein>
    <submittedName>
        <fullName evidence="7">Uncharacterized protein</fullName>
    </submittedName>
</protein>
<keyword evidence="5" id="KW-0408">Iron</keyword>
<feature type="binding site" description="axial binding residue" evidence="5">
    <location>
        <position position="352"/>
    </location>
    <ligand>
        <name>heme b</name>
        <dbReference type="ChEBI" id="CHEBI:60344"/>
    </ligand>
    <ligandPart>
        <name>Fe</name>
        <dbReference type="ChEBI" id="CHEBI:18248"/>
    </ligandPart>
</feature>
<dbReference type="PROSITE" id="PS50292">
    <property type="entry name" value="PEROXIDASE_3"/>
    <property type="match status" value="1"/>
</dbReference>
<dbReference type="GeneID" id="136824895"/>
<dbReference type="CDD" id="cd09823">
    <property type="entry name" value="peroxinectin_like"/>
    <property type="match status" value="1"/>
</dbReference>
<dbReference type="SUPFAM" id="SSF48113">
    <property type="entry name" value="Heme-dependent peroxidases"/>
    <property type="match status" value="1"/>
</dbReference>
<dbReference type="GO" id="GO:0006979">
    <property type="term" value="P:response to oxidative stress"/>
    <property type="evidence" value="ECO:0007669"/>
    <property type="project" value="InterPro"/>
</dbReference>
<dbReference type="PRINTS" id="PR00457">
    <property type="entry name" value="ANPEROXIDASE"/>
</dbReference>
<dbReference type="FunFam" id="1.10.640.10:FF:000003">
    <property type="entry name" value="chorion peroxidase"/>
    <property type="match status" value="1"/>
</dbReference>
<dbReference type="InterPro" id="IPR037120">
    <property type="entry name" value="Haem_peroxidase_sf_animal"/>
</dbReference>
<evidence type="ECO:0000256" key="1">
    <source>
        <dbReference type="ARBA" id="ARBA00004613"/>
    </source>
</evidence>
<feature type="signal peptide" evidence="6">
    <location>
        <begin position="1"/>
        <end position="21"/>
    </location>
</feature>
<accession>A0A7M5V4E4</accession>
<evidence type="ECO:0000256" key="6">
    <source>
        <dbReference type="SAM" id="SignalP"/>
    </source>
</evidence>
<evidence type="ECO:0000256" key="2">
    <source>
        <dbReference type="ARBA" id="ARBA00022525"/>
    </source>
</evidence>
<dbReference type="InterPro" id="IPR010255">
    <property type="entry name" value="Haem_peroxidase_sf"/>
</dbReference>
<name>A0A7M5V4E4_9CNID</name>
<keyword evidence="5" id="KW-0479">Metal-binding</keyword>
<evidence type="ECO:0000313" key="8">
    <source>
        <dbReference type="Proteomes" id="UP000594262"/>
    </source>
</evidence>
<keyword evidence="3 6" id="KW-0732">Signal</keyword>
<evidence type="ECO:0000256" key="3">
    <source>
        <dbReference type="ARBA" id="ARBA00022729"/>
    </source>
</evidence>
<evidence type="ECO:0000256" key="5">
    <source>
        <dbReference type="PIRSR" id="PIRSR619791-2"/>
    </source>
</evidence>
<dbReference type="Gene3D" id="1.10.640.10">
    <property type="entry name" value="Haem peroxidase domain superfamily, animal type"/>
    <property type="match status" value="1"/>
</dbReference>
<dbReference type="GO" id="GO:0004601">
    <property type="term" value="F:peroxidase activity"/>
    <property type="evidence" value="ECO:0007669"/>
    <property type="project" value="InterPro"/>
</dbReference>
<dbReference type="RefSeq" id="XP_066936973.1">
    <property type="nucleotide sequence ID" value="XM_067080872.1"/>
</dbReference>
<dbReference type="GO" id="GO:0046872">
    <property type="term" value="F:metal ion binding"/>
    <property type="evidence" value="ECO:0007669"/>
    <property type="project" value="UniProtKB-KW"/>
</dbReference>
<feature type="chain" id="PRO_5029557318" evidence="6">
    <location>
        <begin position="22"/>
        <end position="584"/>
    </location>
</feature>
<dbReference type="GO" id="GO:0005576">
    <property type="term" value="C:extracellular region"/>
    <property type="evidence" value="ECO:0007669"/>
    <property type="project" value="UniProtKB-SubCell"/>
</dbReference>
<keyword evidence="5" id="KW-0349">Heme</keyword>
<dbReference type="InterPro" id="IPR019791">
    <property type="entry name" value="Haem_peroxidase_animal"/>
</dbReference>
<dbReference type="OrthoDB" id="823504at2759"/>
<evidence type="ECO:0000313" key="7">
    <source>
        <dbReference type="EnsemblMetazoa" id="CLYHEMP009459.5"/>
    </source>
</evidence>
<comment type="subcellular location">
    <subcellularLocation>
        <location evidence="1">Secreted</location>
    </subcellularLocation>
</comment>
<keyword evidence="8" id="KW-1185">Reference proteome</keyword>
<dbReference type="Proteomes" id="UP000594262">
    <property type="component" value="Unplaced"/>
</dbReference>